<comment type="caution">
    <text evidence="2">The sequence shown here is derived from an EMBL/GenBank/DDBJ whole genome shotgun (WGS) entry which is preliminary data.</text>
</comment>
<organism evidence="2 3">
    <name type="scientific">Gossypium aridum</name>
    <name type="common">American cotton</name>
    <name type="synonym">Erioxylum aridum</name>
    <dbReference type="NCBI Taxonomy" id="34290"/>
    <lineage>
        <taxon>Eukaryota</taxon>
        <taxon>Viridiplantae</taxon>
        <taxon>Streptophyta</taxon>
        <taxon>Embryophyta</taxon>
        <taxon>Tracheophyta</taxon>
        <taxon>Spermatophyta</taxon>
        <taxon>Magnoliopsida</taxon>
        <taxon>eudicotyledons</taxon>
        <taxon>Gunneridae</taxon>
        <taxon>Pentapetalae</taxon>
        <taxon>rosids</taxon>
        <taxon>malvids</taxon>
        <taxon>Malvales</taxon>
        <taxon>Malvaceae</taxon>
        <taxon>Malvoideae</taxon>
        <taxon>Gossypium</taxon>
    </lineage>
</organism>
<dbReference type="Proteomes" id="UP000593577">
    <property type="component" value="Unassembled WGS sequence"/>
</dbReference>
<keyword evidence="1" id="KW-0812">Transmembrane</keyword>
<feature type="non-terminal residue" evidence="2">
    <location>
        <position position="40"/>
    </location>
</feature>
<protein>
    <submittedName>
        <fullName evidence="2">Uncharacterized protein</fullName>
    </submittedName>
</protein>
<name>A0A7J8WT90_GOSAI</name>
<keyword evidence="1" id="KW-1133">Transmembrane helix</keyword>
<keyword evidence="3" id="KW-1185">Reference proteome</keyword>
<evidence type="ECO:0000313" key="2">
    <source>
        <dbReference type="EMBL" id="MBA0678277.1"/>
    </source>
</evidence>
<evidence type="ECO:0000313" key="3">
    <source>
        <dbReference type="Proteomes" id="UP000593577"/>
    </source>
</evidence>
<accession>A0A7J8WT90</accession>
<dbReference type="EMBL" id="JABFAA010000003">
    <property type="protein sequence ID" value="MBA0678277.1"/>
    <property type="molecule type" value="Genomic_DNA"/>
</dbReference>
<feature type="transmembrane region" description="Helical" evidence="1">
    <location>
        <begin position="20"/>
        <end position="38"/>
    </location>
</feature>
<sequence>MEALQMIQSMVLIRYGGHLWVPLIGIWGAISYSLLMVLSQ</sequence>
<keyword evidence="1" id="KW-0472">Membrane</keyword>
<gene>
    <name evidence="2" type="ORF">Goari_019631</name>
</gene>
<dbReference type="AlphaFoldDB" id="A0A7J8WT90"/>
<proteinExistence type="predicted"/>
<evidence type="ECO:0000256" key="1">
    <source>
        <dbReference type="SAM" id="Phobius"/>
    </source>
</evidence>
<reference evidence="2 3" key="1">
    <citation type="journal article" date="2019" name="Genome Biol. Evol.">
        <title>Insights into the evolution of the New World diploid cottons (Gossypium, subgenus Houzingenia) based on genome sequencing.</title>
        <authorList>
            <person name="Grover C.E."/>
            <person name="Arick M.A. 2nd"/>
            <person name="Thrash A."/>
            <person name="Conover J.L."/>
            <person name="Sanders W.S."/>
            <person name="Peterson D.G."/>
            <person name="Frelichowski J.E."/>
            <person name="Scheffler J.A."/>
            <person name="Scheffler B.E."/>
            <person name="Wendel J.F."/>
        </authorList>
    </citation>
    <scope>NUCLEOTIDE SEQUENCE [LARGE SCALE GENOMIC DNA]</scope>
    <source>
        <strain evidence="2">185</strain>
        <tissue evidence="2">Leaf</tissue>
    </source>
</reference>